<dbReference type="InParanoid" id="A0A0D0C9J1"/>
<gene>
    <name evidence="3" type="ORF">PAXRUDRAFT_73888</name>
</gene>
<dbReference type="InterPro" id="IPR010285">
    <property type="entry name" value="DNA_helicase_pif1-like_DEAD"/>
</dbReference>
<feature type="domain" description="DNA helicase Pif1-like DEAD-box helicase" evidence="2">
    <location>
        <begin position="30"/>
        <end position="132"/>
    </location>
</feature>
<keyword evidence="1" id="KW-0234">DNA repair</keyword>
<evidence type="ECO:0000313" key="3">
    <source>
        <dbReference type="EMBL" id="KIK79552.1"/>
    </source>
</evidence>
<feature type="non-terminal residue" evidence="3">
    <location>
        <position position="1"/>
    </location>
</feature>
<sequence>LLKYQWQAYDIINWHLMEMLSGQEPPQLLMHIPGEGGVGKSKTSIISMIQTITENFMNKGAGHLLVKGAYTGIAASIVDSKTLHMLAHIPVNCHEQSQKAIQKLAIFWKDKCYWIIDELSMVGRIFFAQLSTYL</sequence>
<dbReference type="OrthoDB" id="432234at2759"/>
<keyword evidence="1" id="KW-0547">Nucleotide-binding</keyword>
<evidence type="ECO:0000256" key="1">
    <source>
        <dbReference type="RuleBase" id="RU363044"/>
    </source>
</evidence>
<dbReference type="GO" id="GO:0006281">
    <property type="term" value="P:DNA repair"/>
    <property type="evidence" value="ECO:0007669"/>
    <property type="project" value="UniProtKB-KW"/>
</dbReference>
<keyword evidence="4" id="KW-1185">Reference proteome</keyword>
<comment type="cofactor">
    <cofactor evidence="1">
        <name>Mg(2+)</name>
        <dbReference type="ChEBI" id="CHEBI:18420"/>
    </cofactor>
</comment>
<evidence type="ECO:0000259" key="2">
    <source>
        <dbReference type="Pfam" id="PF05970"/>
    </source>
</evidence>
<dbReference type="GO" id="GO:0043139">
    <property type="term" value="F:5'-3' DNA helicase activity"/>
    <property type="evidence" value="ECO:0007669"/>
    <property type="project" value="UniProtKB-EC"/>
</dbReference>
<dbReference type="GO" id="GO:0006310">
    <property type="term" value="P:DNA recombination"/>
    <property type="evidence" value="ECO:0007669"/>
    <property type="project" value="UniProtKB-KW"/>
</dbReference>
<accession>A0A0D0C9J1</accession>
<keyword evidence="1" id="KW-0227">DNA damage</keyword>
<dbReference type="Proteomes" id="UP000054538">
    <property type="component" value="Unassembled WGS sequence"/>
</dbReference>
<dbReference type="EC" id="5.6.2.3" evidence="1"/>
<dbReference type="InterPro" id="IPR027417">
    <property type="entry name" value="P-loop_NTPase"/>
</dbReference>
<keyword evidence="1" id="KW-0067">ATP-binding</keyword>
<name>A0A0D0C9J1_9AGAM</name>
<keyword evidence="1" id="KW-0378">Hydrolase</keyword>
<comment type="similarity">
    <text evidence="1">Belongs to the helicase family.</text>
</comment>
<dbReference type="GO" id="GO:0000723">
    <property type="term" value="P:telomere maintenance"/>
    <property type="evidence" value="ECO:0007669"/>
    <property type="project" value="InterPro"/>
</dbReference>
<comment type="catalytic activity">
    <reaction evidence="1">
        <text>ATP + H2O = ADP + phosphate + H(+)</text>
        <dbReference type="Rhea" id="RHEA:13065"/>
        <dbReference type="ChEBI" id="CHEBI:15377"/>
        <dbReference type="ChEBI" id="CHEBI:15378"/>
        <dbReference type="ChEBI" id="CHEBI:30616"/>
        <dbReference type="ChEBI" id="CHEBI:43474"/>
        <dbReference type="ChEBI" id="CHEBI:456216"/>
        <dbReference type="EC" id="5.6.2.3"/>
    </reaction>
</comment>
<dbReference type="HOGENOM" id="CLU_001613_2_1_1"/>
<dbReference type="GO" id="GO:0016887">
    <property type="term" value="F:ATP hydrolysis activity"/>
    <property type="evidence" value="ECO:0007669"/>
    <property type="project" value="RHEA"/>
</dbReference>
<feature type="non-terminal residue" evidence="3">
    <location>
        <position position="134"/>
    </location>
</feature>
<dbReference type="Pfam" id="PF05970">
    <property type="entry name" value="PIF1"/>
    <property type="match status" value="1"/>
</dbReference>
<keyword evidence="1" id="KW-0347">Helicase</keyword>
<reference evidence="4" key="2">
    <citation type="submission" date="2015-01" db="EMBL/GenBank/DDBJ databases">
        <title>Evolutionary Origins and Diversification of the Mycorrhizal Mutualists.</title>
        <authorList>
            <consortium name="DOE Joint Genome Institute"/>
            <consortium name="Mycorrhizal Genomics Consortium"/>
            <person name="Kohler A."/>
            <person name="Kuo A."/>
            <person name="Nagy L.G."/>
            <person name="Floudas D."/>
            <person name="Copeland A."/>
            <person name="Barry K.W."/>
            <person name="Cichocki N."/>
            <person name="Veneault-Fourrey C."/>
            <person name="LaButti K."/>
            <person name="Lindquist E.A."/>
            <person name="Lipzen A."/>
            <person name="Lundell T."/>
            <person name="Morin E."/>
            <person name="Murat C."/>
            <person name="Riley R."/>
            <person name="Ohm R."/>
            <person name="Sun H."/>
            <person name="Tunlid A."/>
            <person name="Henrissat B."/>
            <person name="Grigoriev I.V."/>
            <person name="Hibbett D.S."/>
            <person name="Martin F."/>
        </authorList>
    </citation>
    <scope>NUCLEOTIDE SEQUENCE [LARGE SCALE GENOMIC DNA]</scope>
    <source>
        <strain evidence="4">Ve08.2h10</strain>
    </source>
</reference>
<evidence type="ECO:0000313" key="4">
    <source>
        <dbReference type="Proteomes" id="UP000054538"/>
    </source>
</evidence>
<dbReference type="STRING" id="930991.A0A0D0C9J1"/>
<protein>
    <recommendedName>
        <fullName evidence="1">ATP-dependent DNA helicase</fullName>
        <ecNumber evidence="1">5.6.2.3</ecNumber>
    </recommendedName>
</protein>
<dbReference type="Gene3D" id="3.40.50.300">
    <property type="entry name" value="P-loop containing nucleotide triphosphate hydrolases"/>
    <property type="match status" value="1"/>
</dbReference>
<reference evidence="3 4" key="1">
    <citation type="submission" date="2014-04" db="EMBL/GenBank/DDBJ databases">
        <authorList>
            <consortium name="DOE Joint Genome Institute"/>
            <person name="Kuo A."/>
            <person name="Kohler A."/>
            <person name="Jargeat P."/>
            <person name="Nagy L.G."/>
            <person name="Floudas D."/>
            <person name="Copeland A."/>
            <person name="Barry K.W."/>
            <person name="Cichocki N."/>
            <person name="Veneault-Fourrey C."/>
            <person name="LaButti K."/>
            <person name="Lindquist E.A."/>
            <person name="Lipzen A."/>
            <person name="Lundell T."/>
            <person name="Morin E."/>
            <person name="Murat C."/>
            <person name="Sun H."/>
            <person name="Tunlid A."/>
            <person name="Henrissat B."/>
            <person name="Grigoriev I.V."/>
            <person name="Hibbett D.S."/>
            <person name="Martin F."/>
            <person name="Nordberg H.P."/>
            <person name="Cantor M.N."/>
            <person name="Hua S.X."/>
        </authorList>
    </citation>
    <scope>NUCLEOTIDE SEQUENCE [LARGE SCALE GENOMIC DNA]</scope>
    <source>
        <strain evidence="3 4">Ve08.2h10</strain>
    </source>
</reference>
<organism evidence="3 4">
    <name type="scientific">Paxillus rubicundulus Ve08.2h10</name>
    <dbReference type="NCBI Taxonomy" id="930991"/>
    <lineage>
        <taxon>Eukaryota</taxon>
        <taxon>Fungi</taxon>
        <taxon>Dikarya</taxon>
        <taxon>Basidiomycota</taxon>
        <taxon>Agaricomycotina</taxon>
        <taxon>Agaricomycetes</taxon>
        <taxon>Agaricomycetidae</taxon>
        <taxon>Boletales</taxon>
        <taxon>Paxilineae</taxon>
        <taxon>Paxillaceae</taxon>
        <taxon>Paxillus</taxon>
    </lineage>
</organism>
<dbReference type="AlphaFoldDB" id="A0A0D0C9J1"/>
<proteinExistence type="inferred from homology"/>
<dbReference type="GO" id="GO:0005524">
    <property type="term" value="F:ATP binding"/>
    <property type="evidence" value="ECO:0007669"/>
    <property type="project" value="UniProtKB-KW"/>
</dbReference>
<keyword evidence="1" id="KW-0233">DNA recombination</keyword>
<dbReference type="EMBL" id="KN826250">
    <property type="protein sequence ID" value="KIK79552.1"/>
    <property type="molecule type" value="Genomic_DNA"/>
</dbReference>